<organism evidence="1 2">
    <name type="scientific">Panagrolaimus sp. ES5</name>
    <dbReference type="NCBI Taxonomy" id="591445"/>
    <lineage>
        <taxon>Eukaryota</taxon>
        <taxon>Metazoa</taxon>
        <taxon>Ecdysozoa</taxon>
        <taxon>Nematoda</taxon>
        <taxon>Chromadorea</taxon>
        <taxon>Rhabditida</taxon>
        <taxon>Tylenchina</taxon>
        <taxon>Panagrolaimomorpha</taxon>
        <taxon>Panagrolaimoidea</taxon>
        <taxon>Panagrolaimidae</taxon>
        <taxon>Panagrolaimus</taxon>
    </lineage>
</organism>
<name>A0AC34F5I4_9BILA</name>
<proteinExistence type="predicted"/>
<protein>
    <submittedName>
        <fullName evidence="2">Non-specific protein-tyrosine kinase</fullName>
    </submittedName>
</protein>
<dbReference type="WBParaSite" id="ES5_v2.g12217.t1">
    <property type="protein sequence ID" value="ES5_v2.g12217.t1"/>
    <property type="gene ID" value="ES5_v2.g12217"/>
</dbReference>
<reference evidence="2" key="1">
    <citation type="submission" date="2022-11" db="UniProtKB">
        <authorList>
            <consortium name="WormBaseParasite"/>
        </authorList>
    </citation>
    <scope>IDENTIFICATION</scope>
</reference>
<dbReference type="Proteomes" id="UP000887579">
    <property type="component" value="Unplaced"/>
</dbReference>
<evidence type="ECO:0000313" key="2">
    <source>
        <dbReference type="WBParaSite" id="ES5_v2.g12217.t1"/>
    </source>
</evidence>
<evidence type="ECO:0000313" key="1">
    <source>
        <dbReference type="Proteomes" id="UP000887579"/>
    </source>
</evidence>
<accession>A0AC34F5I4</accession>
<sequence>MSQQQQKQRRAQSPTPTPSAVTPSSTLPIAPTQTQPSGFTEIVPGESPNNLYPPPKGHDIQPPSMMTNNAAVVAALQGKCDFPRNKMLMAYTKEVNEKGHRLEKQPYYVGMLNANDVAPYLKKVGDFGIHACDQEGGQVRLMLTVRGHKDVYHFDLVFDAKGRGWNFHPLPPRCFFHKTVIELVDFHRTTPLPSIPEKICLRDTITRPAWFIKHENVTFNKRDLLGKGNFCEVYRGKLDRRKLIAVKVCRADWRYTVDTVELNTKEKDAREALIKEGSVMSRIRHQNVITFYGICCDHPPIMIALEFCPGNSLIKHLENMKEAISVGERIKYLNEAAAGMAFLEKNELVHRDLAARNCLISKHGKVKIADFGLSKLVSQLAGEDWTKQQVPVRWMSPETLKRNPEYSSKSDVWAFGILTWEVFSYGDKPWPDWENKKIATYIRRGKMMDLPEYTPTEIKNLVSKMWIIKASERPDFSEILKRINEIQQKFPAPKPQNCTISHIKGVTIHATPEVEEQDSEDIQITAAAYTAKTPSTELPPSTPGNVAHSAAEEHEQNPKKKKKKHRTGCCLLDLILNKGRRSKSFEELPPPASVETCTEGAGNVEWDKTDLTLSTEQKPNGLRRKK</sequence>